<dbReference type="Pfam" id="PF03401">
    <property type="entry name" value="TctC"/>
    <property type="match status" value="1"/>
</dbReference>
<dbReference type="RefSeq" id="WP_094855309.1">
    <property type="nucleotide sequence ID" value="NZ_NEVM01000005.1"/>
</dbReference>
<evidence type="ECO:0000313" key="3">
    <source>
        <dbReference type="EMBL" id="OZI30888.1"/>
    </source>
</evidence>
<dbReference type="Gene3D" id="3.40.190.150">
    <property type="entry name" value="Bordetella uptake gene, domain 1"/>
    <property type="match status" value="1"/>
</dbReference>
<accession>A0A261S0L9</accession>
<evidence type="ECO:0000256" key="2">
    <source>
        <dbReference type="SAM" id="SignalP"/>
    </source>
</evidence>
<keyword evidence="4" id="KW-1185">Reference proteome</keyword>
<feature type="chain" id="PRO_5012853892" description="LacI family transcriptional regulator" evidence="2">
    <location>
        <begin position="27"/>
        <end position="323"/>
    </location>
</feature>
<dbReference type="SUPFAM" id="SSF53850">
    <property type="entry name" value="Periplasmic binding protein-like II"/>
    <property type="match status" value="1"/>
</dbReference>
<comment type="similarity">
    <text evidence="1">Belongs to the UPF0065 (bug) family.</text>
</comment>
<dbReference type="PIRSF" id="PIRSF017082">
    <property type="entry name" value="YflP"/>
    <property type="match status" value="1"/>
</dbReference>
<dbReference type="OrthoDB" id="8678477at2"/>
<dbReference type="Proteomes" id="UP000216020">
    <property type="component" value="Unassembled WGS sequence"/>
</dbReference>
<organism evidence="3 4">
    <name type="scientific">Bordetella genomosp. 10</name>
    <dbReference type="NCBI Taxonomy" id="1416804"/>
    <lineage>
        <taxon>Bacteria</taxon>
        <taxon>Pseudomonadati</taxon>
        <taxon>Pseudomonadota</taxon>
        <taxon>Betaproteobacteria</taxon>
        <taxon>Burkholderiales</taxon>
        <taxon>Alcaligenaceae</taxon>
        <taxon>Bordetella</taxon>
    </lineage>
</organism>
<dbReference type="EMBL" id="NEVM01000005">
    <property type="protein sequence ID" value="OZI30888.1"/>
    <property type="molecule type" value="Genomic_DNA"/>
</dbReference>
<feature type="signal peptide" evidence="2">
    <location>
        <begin position="1"/>
        <end position="26"/>
    </location>
</feature>
<dbReference type="InterPro" id="IPR005064">
    <property type="entry name" value="BUG"/>
</dbReference>
<dbReference type="Gene3D" id="3.40.190.10">
    <property type="entry name" value="Periplasmic binding protein-like II"/>
    <property type="match status" value="1"/>
</dbReference>
<dbReference type="PANTHER" id="PTHR42928">
    <property type="entry name" value="TRICARBOXYLATE-BINDING PROTEIN"/>
    <property type="match status" value="1"/>
</dbReference>
<proteinExistence type="inferred from homology"/>
<evidence type="ECO:0000256" key="1">
    <source>
        <dbReference type="ARBA" id="ARBA00006987"/>
    </source>
</evidence>
<dbReference type="InterPro" id="IPR042100">
    <property type="entry name" value="Bug_dom1"/>
</dbReference>
<protein>
    <recommendedName>
        <fullName evidence="5">LacI family transcriptional regulator</fullName>
    </recommendedName>
</protein>
<evidence type="ECO:0000313" key="4">
    <source>
        <dbReference type="Proteomes" id="UP000216020"/>
    </source>
</evidence>
<reference evidence="4" key="1">
    <citation type="submission" date="2017-05" db="EMBL/GenBank/DDBJ databases">
        <title>Complete and WGS of Bordetella genogroups.</title>
        <authorList>
            <person name="Spilker T."/>
            <person name="Lipuma J."/>
        </authorList>
    </citation>
    <scope>NUCLEOTIDE SEQUENCE [LARGE SCALE GENOMIC DNA]</scope>
    <source>
        <strain evidence="4">AU16122</strain>
    </source>
</reference>
<sequence length="323" mass="33985">MNRRGFLSATLPAAWACTSLPGLARAADLASTLRLEVGAPPGGGTDFVARALAMGMTAELKRNIVVENKPGAGGNIAANAVAQARGDASTLLVAYTSFAINPSIQDDLPYDPLHSFTPISLAATSPLILVCHPDLPVKNTAELLDYARKHPKTLSIAGAGLGSASQMAGEMFKVQAKLDIVSVPYKGAAPAVQDILGRQVHLLMSDMATVQPLLRSGKLKPLGVSTPEPLAAYPDVQPISQVLPGFNYRTWYGLFAPGGIAEDLANALEKAASASVKDPKIEQRLKTEGLDPVGSNREEFTAFINAEMKRWQAVAAATGMRMS</sequence>
<dbReference type="PANTHER" id="PTHR42928:SF5">
    <property type="entry name" value="BLR1237 PROTEIN"/>
    <property type="match status" value="1"/>
</dbReference>
<comment type="caution">
    <text evidence="3">The sequence shown here is derived from an EMBL/GenBank/DDBJ whole genome shotgun (WGS) entry which is preliminary data.</text>
</comment>
<gene>
    <name evidence="3" type="ORF">CAL29_23255</name>
</gene>
<evidence type="ECO:0008006" key="5">
    <source>
        <dbReference type="Google" id="ProtNLM"/>
    </source>
</evidence>
<dbReference type="AlphaFoldDB" id="A0A261S0L9"/>
<name>A0A261S0L9_9BORD</name>
<keyword evidence="2" id="KW-0732">Signal</keyword>